<feature type="domain" description="PTS EIIA type-2" evidence="1">
    <location>
        <begin position="7"/>
        <end position="150"/>
    </location>
</feature>
<evidence type="ECO:0000313" key="4">
    <source>
        <dbReference type="Proteomes" id="UP000522313"/>
    </source>
</evidence>
<dbReference type="PANTHER" id="PTHR47738">
    <property type="entry name" value="PTS SYSTEM FRUCTOSE-LIKE EIIA COMPONENT-RELATED"/>
    <property type="match status" value="1"/>
</dbReference>
<dbReference type="EMBL" id="JACHBT010000008">
    <property type="protein sequence ID" value="MBB6504835.1"/>
    <property type="molecule type" value="Genomic_DNA"/>
</dbReference>
<reference evidence="2 5" key="1">
    <citation type="submission" date="2020-08" db="EMBL/GenBank/DDBJ databases">
        <title>Genomic Encyclopedia of Type Strains, Phase IV (KMG-IV): sequencing the most valuable type-strain genomes for metagenomic binning, comparative biology and taxonomic classification.</title>
        <authorList>
            <person name="Goeker M."/>
        </authorList>
    </citation>
    <scope>NUCLEOTIDE SEQUENCE [LARGE SCALE GENOMIC DNA]</scope>
    <source>
        <strain evidence="2 5">DSM 101535</strain>
    </source>
</reference>
<reference evidence="3 4" key="3">
    <citation type="submission" date="2020-08" db="EMBL/GenBank/DDBJ databases">
        <authorList>
            <person name="Partida-Martinez L."/>
            <person name="Huntemann M."/>
            <person name="Clum A."/>
            <person name="Wang J."/>
            <person name="Palaniappan K."/>
            <person name="Ritter S."/>
            <person name="Chen I.-M."/>
            <person name="Stamatis D."/>
            <person name="Reddy T."/>
            <person name="O'Malley R."/>
            <person name="Daum C."/>
            <person name="Shapiro N."/>
            <person name="Ivanova N."/>
            <person name="Kyrpides N."/>
            <person name="Woyke T."/>
        </authorList>
    </citation>
    <scope>NUCLEOTIDE SEQUENCE [LARGE SCALE GENOMIC DNA]</scope>
    <source>
        <strain evidence="3 4">AS3.13</strain>
    </source>
</reference>
<dbReference type="InterPro" id="IPR016152">
    <property type="entry name" value="PTrfase/Anion_transptr"/>
</dbReference>
<reference evidence="3 4" key="2">
    <citation type="submission" date="2020-08" db="EMBL/GenBank/DDBJ databases">
        <title>The Agave Microbiome: Exploring the role of microbial communities in plant adaptations to desert environments.</title>
        <authorList>
            <person name="Partida-Martinez L.P."/>
        </authorList>
    </citation>
    <scope>NUCLEOTIDE SEQUENCE [LARGE SCALE GENOMIC DNA]</scope>
    <source>
        <strain evidence="3 4">AS3.13</strain>
    </source>
</reference>
<evidence type="ECO:0000313" key="5">
    <source>
        <dbReference type="Proteomes" id="UP000560131"/>
    </source>
</evidence>
<evidence type="ECO:0000259" key="1">
    <source>
        <dbReference type="PROSITE" id="PS51094"/>
    </source>
</evidence>
<accession>A0A7X0JBZ9</accession>
<keyword evidence="5" id="KW-1185">Reference proteome</keyword>
<proteinExistence type="predicted"/>
<dbReference type="EMBL" id="JACIJN010000007">
    <property type="protein sequence ID" value="MBB5726435.1"/>
    <property type="molecule type" value="Genomic_DNA"/>
</dbReference>
<dbReference type="PROSITE" id="PS51094">
    <property type="entry name" value="PTS_EIIA_TYPE_2"/>
    <property type="match status" value="1"/>
</dbReference>
<dbReference type="SUPFAM" id="SSF55804">
    <property type="entry name" value="Phoshotransferase/anion transport protein"/>
    <property type="match status" value="1"/>
</dbReference>
<dbReference type="Proteomes" id="UP000522313">
    <property type="component" value="Unassembled WGS sequence"/>
</dbReference>
<evidence type="ECO:0000313" key="2">
    <source>
        <dbReference type="EMBL" id="MBB5726435.1"/>
    </source>
</evidence>
<dbReference type="Proteomes" id="UP000560131">
    <property type="component" value="Unassembled WGS sequence"/>
</dbReference>
<sequence length="156" mass="16047">MASDLSDLLVPELIVLGMPATSKKALFTQMGALAAPILGVDARLLADGLAAREKEGSTGFGGGVAIPHARVPGLPRIALAVARLAQPLDVGALDDAPVDVVMAMFSPPQAGGEHLKALARVARRLRDRALIAKLRGAGSPDAMYALLTDHGERDAA</sequence>
<dbReference type="PANTHER" id="PTHR47738:SF1">
    <property type="entry name" value="NITROGEN REGULATORY PROTEIN"/>
    <property type="match status" value="1"/>
</dbReference>
<gene>
    <name evidence="3" type="ORF">F4693_001812</name>
    <name evidence="2" type="ORF">FHS97_002375</name>
</gene>
<dbReference type="CDD" id="cd00211">
    <property type="entry name" value="PTS_IIA_fru"/>
    <property type="match status" value="1"/>
</dbReference>
<dbReference type="InterPro" id="IPR051541">
    <property type="entry name" value="PTS_SugarTrans_NitroReg"/>
</dbReference>
<dbReference type="Gene3D" id="3.40.930.10">
    <property type="entry name" value="Mannitol-specific EII, Chain A"/>
    <property type="match status" value="1"/>
</dbReference>
<name>A0A7X0JBZ9_9SPHN</name>
<dbReference type="RefSeq" id="WP_184037655.1">
    <property type="nucleotide sequence ID" value="NZ_BAABAR010000003.1"/>
</dbReference>
<dbReference type="PROSITE" id="PS00372">
    <property type="entry name" value="PTS_EIIA_TYPE_2_HIS"/>
    <property type="match status" value="1"/>
</dbReference>
<dbReference type="GO" id="GO:0030295">
    <property type="term" value="F:protein kinase activator activity"/>
    <property type="evidence" value="ECO:0007669"/>
    <property type="project" value="TreeGrafter"/>
</dbReference>
<protein>
    <submittedName>
        <fullName evidence="3">PTS system nitrogen regulatory IIA component</fullName>
    </submittedName>
</protein>
<evidence type="ECO:0000313" key="3">
    <source>
        <dbReference type="EMBL" id="MBB6504835.1"/>
    </source>
</evidence>
<dbReference type="AlphaFoldDB" id="A0A7X0JBZ9"/>
<comment type="caution">
    <text evidence="3">The sequence shown here is derived from an EMBL/GenBank/DDBJ whole genome shotgun (WGS) entry which is preliminary data.</text>
</comment>
<dbReference type="Pfam" id="PF00359">
    <property type="entry name" value="PTS_EIIA_2"/>
    <property type="match status" value="1"/>
</dbReference>
<dbReference type="InterPro" id="IPR002178">
    <property type="entry name" value="PTS_EIIA_type-2_dom"/>
</dbReference>
<organism evidence="3 4">
    <name type="scientific">Sphingomonas endophytica</name>
    <dbReference type="NCBI Taxonomy" id="869719"/>
    <lineage>
        <taxon>Bacteria</taxon>
        <taxon>Pseudomonadati</taxon>
        <taxon>Pseudomonadota</taxon>
        <taxon>Alphaproteobacteria</taxon>
        <taxon>Sphingomonadales</taxon>
        <taxon>Sphingomonadaceae</taxon>
        <taxon>Sphingomonas</taxon>
    </lineage>
</organism>